<dbReference type="EMBL" id="JALGBI010000004">
    <property type="protein sequence ID" value="MCJ0766173.1"/>
    <property type="molecule type" value="Genomic_DNA"/>
</dbReference>
<dbReference type="SFLD" id="SFLDS00019">
    <property type="entry name" value="Glutathione_Transferase_(cytos"/>
    <property type="match status" value="1"/>
</dbReference>
<keyword evidence="5" id="KW-1185">Reference proteome</keyword>
<dbReference type="InterPro" id="IPR010987">
    <property type="entry name" value="Glutathione-S-Trfase_C-like"/>
</dbReference>
<dbReference type="CDD" id="cd03042">
    <property type="entry name" value="GST_N_Zeta"/>
    <property type="match status" value="1"/>
</dbReference>
<evidence type="ECO:0000313" key="5">
    <source>
        <dbReference type="Proteomes" id="UP001139447"/>
    </source>
</evidence>
<dbReference type="InterPro" id="IPR004045">
    <property type="entry name" value="Glutathione_S-Trfase_N"/>
</dbReference>
<comment type="similarity">
    <text evidence="1">Belongs to the GST superfamily. Zeta family.</text>
</comment>
<dbReference type="SUPFAM" id="SSF47616">
    <property type="entry name" value="GST C-terminal domain-like"/>
    <property type="match status" value="1"/>
</dbReference>
<dbReference type="PANTHER" id="PTHR42673">
    <property type="entry name" value="MALEYLACETOACETATE ISOMERASE"/>
    <property type="match status" value="1"/>
</dbReference>
<dbReference type="FunFam" id="1.20.1050.10:FF:000010">
    <property type="entry name" value="Maleylacetoacetate isomerase isoform 1"/>
    <property type="match status" value="1"/>
</dbReference>
<dbReference type="GO" id="GO:0006559">
    <property type="term" value="P:L-phenylalanine catabolic process"/>
    <property type="evidence" value="ECO:0007669"/>
    <property type="project" value="TreeGrafter"/>
</dbReference>
<dbReference type="Gene3D" id="3.40.30.10">
    <property type="entry name" value="Glutaredoxin"/>
    <property type="match status" value="1"/>
</dbReference>
<dbReference type="InterPro" id="IPR034330">
    <property type="entry name" value="GST_Zeta_C"/>
</dbReference>
<reference evidence="4" key="1">
    <citation type="submission" date="2022-03" db="EMBL/GenBank/DDBJ databases">
        <authorList>
            <person name="Woo C.Y."/>
        </authorList>
    </citation>
    <scope>NUCLEOTIDE SEQUENCE</scope>
    <source>
        <strain evidence="4">CYS-02</strain>
    </source>
</reference>
<evidence type="ECO:0000259" key="3">
    <source>
        <dbReference type="PROSITE" id="PS50405"/>
    </source>
</evidence>
<dbReference type="InterPro" id="IPR005955">
    <property type="entry name" value="GST_Zeta"/>
</dbReference>
<dbReference type="PANTHER" id="PTHR42673:SF21">
    <property type="entry name" value="GLUTATHIONE S-TRANSFERASE YFCF"/>
    <property type="match status" value="1"/>
</dbReference>
<gene>
    <name evidence="4" type="primary">maiA</name>
    <name evidence="4" type="ORF">MMF98_23440</name>
</gene>
<feature type="domain" description="GST C-terminal" evidence="3">
    <location>
        <begin position="88"/>
        <end position="211"/>
    </location>
</feature>
<dbReference type="Pfam" id="PF13409">
    <property type="entry name" value="GST_N_2"/>
    <property type="match status" value="1"/>
</dbReference>
<evidence type="ECO:0000256" key="1">
    <source>
        <dbReference type="ARBA" id="ARBA00010007"/>
    </source>
</evidence>
<dbReference type="GO" id="GO:0016034">
    <property type="term" value="F:maleylacetoacetate isomerase activity"/>
    <property type="evidence" value="ECO:0007669"/>
    <property type="project" value="UniProtKB-EC"/>
</dbReference>
<accession>A0A9X2APU3</accession>
<keyword evidence="4" id="KW-0413">Isomerase</keyword>
<dbReference type="InterPro" id="IPR040079">
    <property type="entry name" value="Glutathione_S-Trfase"/>
</dbReference>
<dbReference type="InterPro" id="IPR036282">
    <property type="entry name" value="Glutathione-S-Trfase_C_sf"/>
</dbReference>
<dbReference type="RefSeq" id="WP_243309798.1">
    <property type="nucleotide sequence ID" value="NZ_JALGBI010000004.1"/>
</dbReference>
<evidence type="ECO:0000313" key="4">
    <source>
        <dbReference type="EMBL" id="MCJ0766173.1"/>
    </source>
</evidence>
<evidence type="ECO:0000259" key="2">
    <source>
        <dbReference type="PROSITE" id="PS50404"/>
    </source>
</evidence>
<protein>
    <submittedName>
        <fullName evidence="4">Maleylacetoacetate isomerase</fullName>
        <ecNumber evidence="4">5.2.1.2</ecNumber>
    </submittedName>
</protein>
<proteinExistence type="inferred from homology"/>
<feature type="domain" description="GST N-terminal" evidence="2">
    <location>
        <begin position="1"/>
        <end position="83"/>
    </location>
</feature>
<dbReference type="PROSITE" id="PS50405">
    <property type="entry name" value="GST_CTER"/>
    <property type="match status" value="1"/>
</dbReference>
<name>A0A9X2APU3_9BURK</name>
<comment type="caution">
    <text evidence="4">The sequence shown here is derived from an EMBL/GenBank/DDBJ whole genome shotgun (WGS) entry which is preliminary data.</text>
</comment>
<dbReference type="InterPro" id="IPR034333">
    <property type="entry name" value="GST_Zeta_N"/>
</dbReference>
<dbReference type="SUPFAM" id="SSF52833">
    <property type="entry name" value="Thioredoxin-like"/>
    <property type="match status" value="1"/>
</dbReference>
<dbReference type="InterPro" id="IPR036249">
    <property type="entry name" value="Thioredoxin-like_sf"/>
</dbReference>
<dbReference type="Proteomes" id="UP001139447">
    <property type="component" value="Unassembled WGS sequence"/>
</dbReference>
<dbReference type="Gene3D" id="1.20.1050.10">
    <property type="match status" value="1"/>
</dbReference>
<dbReference type="GO" id="GO:0004364">
    <property type="term" value="F:glutathione transferase activity"/>
    <property type="evidence" value="ECO:0007669"/>
    <property type="project" value="TreeGrafter"/>
</dbReference>
<dbReference type="SFLD" id="SFLDG00358">
    <property type="entry name" value="Main_(cytGST)"/>
    <property type="match status" value="1"/>
</dbReference>
<dbReference type="CDD" id="cd03191">
    <property type="entry name" value="GST_C_Zeta"/>
    <property type="match status" value="1"/>
</dbReference>
<dbReference type="NCBIfam" id="TIGR01262">
    <property type="entry name" value="maiA"/>
    <property type="match status" value="1"/>
</dbReference>
<dbReference type="AlphaFoldDB" id="A0A9X2APU3"/>
<dbReference type="EC" id="5.2.1.2" evidence="4"/>
<organism evidence="4 5">
    <name type="scientific">Variovorax terrae</name>
    <dbReference type="NCBI Taxonomy" id="2923278"/>
    <lineage>
        <taxon>Bacteria</taxon>
        <taxon>Pseudomonadati</taxon>
        <taxon>Pseudomonadota</taxon>
        <taxon>Betaproteobacteria</taxon>
        <taxon>Burkholderiales</taxon>
        <taxon>Comamonadaceae</taxon>
        <taxon>Variovorax</taxon>
    </lineage>
</organism>
<dbReference type="PROSITE" id="PS50404">
    <property type="entry name" value="GST_NTER"/>
    <property type="match status" value="1"/>
</dbReference>
<sequence>MKLFNYWRSSTAYRVRIALELKGVPYEVQSVSLVKEGGENLKPEYLAINPQGRVPALALDDQRILLQSPAILEYLEERYPAPPLLPTNLEERAHVRALCAIVACDIHPLNNVRTLRVLRAQGQDEVAVQSWIARWIEEGFHTIEGLVGDSGFCHGDTPSLADVCLVPQVYNARRFGVSMDVFPRIRCIEQQCAALPAFDRAKPEAQPDATA</sequence>
<dbReference type="GO" id="GO:0005737">
    <property type="term" value="C:cytoplasm"/>
    <property type="evidence" value="ECO:0007669"/>
    <property type="project" value="InterPro"/>
</dbReference>
<dbReference type="GO" id="GO:0006749">
    <property type="term" value="P:glutathione metabolic process"/>
    <property type="evidence" value="ECO:0007669"/>
    <property type="project" value="TreeGrafter"/>
</dbReference>